<dbReference type="CDD" id="cd06222">
    <property type="entry name" value="RNase_H_like"/>
    <property type="match status" value="1"/>
</dbReference>
<dbReference type="GO" id="GO:0003676">
    <property type="term" value="F:nucleic acid binding"/>
    <property type="evidence" value="ECO:0007669"/>
    <property type="project" value="InterPro"/>
</dbReference>
<dbReference type="PANTHER" id="PTHR47074:SF53">
    <property type="entry name" value="REVERSE TRANSCRIPTASE-LIKE PROTEIN"/>
    <property type="match status" value="1"/>
</dbReference>
<dbReference type="Proteomes" id="UP000032141">
    <property type="component" value="Chromosome C3"/>
</dbReference>
<dbReference type="GO" id="GO:0004523">
    <property type="term" value="F:RNA-DNA hybrid ribonuclease activity"/>
    <property type="evidence" value="ECO:0007669"/>
    <property type="project" value="InterPro"/>
</dbReference>
<dbReference type="HOGENOM" id="CLU_000680_5_0_1"/>
<dbReference type="AlphaFoldDB" id="A0A0D3BKG2"/>
<dbReference type="InterPro" id="IPR044730">
    <property type="entry name" value="RNase_H-like_dom_plant"/>
</dbReference>
<evidence type="ECO:0000313" key="2">
    <source>
        <dbReference type="EnsemblPlants" id="Bo3g158630.1"/>
    </source>
</evidence>
<dbReference type="InterPro" id="IPR052929">
    <property type="entry name" value="RNase_H-like_EbsB-rel"/>
</dbReference>
<protein>
    <recommendedName>
        <fullName evidence="1">RNase H type-1 domain-containing protein</fullName>
    </recommendedName>
</protein>
<sequence length="237" mass="27385">MEDMTRSRTITRSVPWLLWLGWKNRNSIMYAETQESTERLLRDMVDEAEQWFKLNNVLTPDIDGRACLQSGDSWSPPEEGRIKCNIHANWRNASLHSGIAWIARDHYGKVIHHTRDAIVNAPNRLIAEIRCVIWTLTSLSDLGVTNVIIASDYNEVMEAIKLPLQWPRYRALLHQITKLKENFVTITFEGETIQTNGIARDIARSVLRDGRFQSYLALGGPSWLQDRIAREETRSRD</sequence>
<dbReference type="Gramene" id="Bo3g158630.1">
    <property type="protein sequence ID" value="Bo3g158630.1"/>
    <property type="gene ID" value="Bo3g158630"/>
</dbReference>
<reference evidence="2 3" key="1">
    <citation type="journal article" date="2014" name="Genome Biol.">
        <title>Transcriptome and methylome profiling reveals relics of genome dominance in the mesopolyploid Brassica oleracea.</title>
        <authorList>
            <person name="Parkin I.A."/>
            <person name="Koh C."/>
            <person name="Tang H."/>
            <person name="Robinson S.J."/>
            <person name="Kagale S."/>
            <person name="Clarke W.E."/>
            <person name="Town C.D."/>
            <person name="Nixon J."/>
            <person name="Krishnakumar V."/>
            <person name="Bidwell S.L."/>
            <person name="Denoeud F."/>
            <person name="Belcram H."/>
            <person name="Links M.G."/>
            <person name="Just J."/>
            <person name="Clarke C."/>
            <person name="Bender T."/>
            <person name="Huebert T."/>
            <person name="Mason A.S."/>
            <person name="Pires J.C."/>
            <person name="Barker G."/>
            <person name="Moore J."/>
            <person name="Walley P.G."/>
            <person name="Manoli S."/>
            <person name="Batley J."/>
            <person name="Edwards D."/>
            <person name="Nelson M.N."/>
            <person name="Wang X."/>
            <person name="Paterson A.H."/>
            <person name="King G."/>
            <person name="Bancroft I."/>
            <person name="Chalhoub B."/>
            <person name="Sharpe A.G."/>
        </authorList>
    </citation>
    <scope>NUCLEOTIDE SEQUENCE</scope>
    <source>
        <strain evidence="2 3">cv. TO1000</strain>
    </source>
</reference>
<dbReference type="Pfam" id="PF13456">
    <property type="entry name" value="RVT_3"/>
    <property type="match status" value="1"/>
</dbReference>
<accession>A0A0D3BKG2</accession>
<dbReference type="EnsemblPlants" id="Bo3g158630.1">
    <property type="protein sequence ID" value="Bo3g158630.1"/>
    <property type="gene ID" value="Bo3g158630"/>
</dbReference>
<evidence type="ECO:0000259" key="1">
    <source>
        <dbReference type="Pfam" id="PF13456"/>
    </source>
</evidence>
<name>A0A0D3BKG2_BRAOL</name>
<keyword evidence="3" id="KW-1185">Reference proteome</keyword>
<proteinExistence type="predicted"/>
<organism evidence="2 3">
    <name type="scientific">Brassica oleracea var. oleracea</name>
    <dbReference type="NCBI Taxonomy" id="109376"/>
    <lineage>
        <taxon>Eukaryota</taxon>
        <taxon>Viridiplantae</taxon>
        <taxon>Streptophyta</taxon>
        <taxon>Embryophyta</taxon>
        <taxon>Tracheophyta</taxon>
        <taxon>Spermatophyta</taxon>
        <taxon>Magnoliopsida</taxon>
        <taxon>eudicotyledons</taxon>
        <taxon>Gunneridae</taxon>
        <taxon>Pentapetalae</taxon>
        <taxon>rosids</taxon>
        <taxon>malvids</taxon>
        <taxon>Brassicales</taxon>
        <taxon>Brassicaceae</taxon>
        <taxon>Brassiceae</taxon>
        <taxon>Brassica</taxon>
    </lineage>
</organism>
<dbReference type="InterPro" id="IPR002156">
    <property type="entry name" value="RNaseH_domain"/>
</dbReference>
<feature type="domain" description="RNase H type-1" evidence="1">
    <location>
        <begin position="86"/>
        <end position="204"/>
    </location>
</feature>
<evidence type="ECO:0000313" key="3">
    <source>
        <dbReference type="Proteomes" id="UP000032141"/>
    </source>
</evidence>
<reference evidence="2" key="2">
    <citation type="submission" date="2015-03" db="UniProtKB">
        <authorList>
            <consortium name="EnsemblPlants"/>
        </authorList>
    </citation>
    <scope>IDENTIFICATION</scope>
</reference>
<dbReference type="PANTHER" id="PTHR47074">
    <property type="entry name" value="BNAC02G40300D PROTEIN"/>
    <property type="match status" value="1"/>
</dbReference>
<dbReference type="eggNOG" id="KOG1075">
    <property type="taxonomic scope" value="Eukaryota"/>
</dbReference>
<dbReference type="InterPro" id="IPR036397">
    <property type="entry name" value="RNaseH_sf"/>
</dbReference>
<dbReference type="Gene3D" id="3.30.420.10">
    <property type="entry name" value="Ribonuclease H-like superfamily/Ribonuclease H"/>
    <property type="match status" value="1"/>
</dbReference>